<keyword evidence="6 7" id="KW-0539">Nucleus</keyword>
<dbReference type="PRINTS" id="PR00624">
    <property type="entry name" value="HISTONEH5"/>
</dbReference>
<dbReference type="SUPFAM" id="SSF46785">
    <property type="entry name" value="Winged helix' DNA-binding domain"/>
    <property type="match status" value="1"/>
</dbReference>
<dbReference type="PANTHER" id="PTHR11467:SF20">
    <property type="entry name" value="H15 DOMAIN-CONTAINING PROTEIN-RELATED"/>
    <property type="match status" value="1"/>
</dbReference>
<evidence type="ECO:0000256" key="2">
    <source>
        <dbReference type="ARBA" id="ARBA00004123"/>
    </source>
</evidence>
<evidence type="ECO:0000256" key="1">
    <source>
        <dbReference type="ARBA" id="ARBA00002809"/>
    </source>
</evidence>
<dbReference type="Gene3D" id="1.10.10.10">
    <property type="entry name" value="Winged helix-like DNA-binding domain superfamily/Winged helix DNA-binding domain"/>
    <property type="match status" value="1"/>
</dbReference>
<dbReference type="EMBL" id="QCYY01001705">
    <property type="protein sequence ID" value="ROT75965.1"/>
    <property type="molecule type" value="Genomic_DNA"/>
</dbReference>
<protein>
    <submittedName>
        <fullName evidence="10">Putative histone H1-like</fullName>
    </submittedName>
</protein>
<dbReference type="SMART" id="SM00526">
    <property type="entry name" value="H15"/>
    <property type="match status" value="1"/>
</dbReference>
<evidence type="ECO:0000256" key="7">
    <source>
        <dbReference type="RuleBase" id="RU003894"/>
    </source>
</evidence>
<dbReference type="GO" id="GO:0030261">
    <property type="term" value="P:chromosome condensation"/>
    <property type="evidence" value="ECO:0007669"/>
    <property type="project" value="TreeGrafter"/>
</dbReference>
<dbReference type="GO" id="GO:0031492">
    <property type="term" value="F:nucleosomal DNA binding"/>
    <property type="evidence" value="ECO:0007669"/>
    <property type="project" value="TreeGrafter"/>
</dbReference>
<dbReference type="OrthoDB" id="6372154at2759"/>
<dbReference type="GO" id="GO:0045910">
    <property type="term" value="P:negative regulation of DNA recombination"/>
    <property type="evidence" value="ECO:0007669"/>
    <property type="project" value="TreeGrafter"/>
</dbReference>
<evidence type="ECO:0000256" key="8">
    <source>
        <dbReference type="SAM" id="MobiDB-lite"/>
    </source>
</evidence>
<feature type="compositionally biased region" description="Polar residues" evidence="8">
    <location>
        <begin position="13"/>
        <end position="28"/>
    </location>
</feature>
<evidence type="ECO:0000256" key="5">
    <source>
        <dbReference type="ARBA" id="ARBA00023125"/>
    </source>
</evidence>
<dbReference type="CDD" id="cd00073">
    <property type="entry name" value="H15"/>
    <property type="match status" value="1"/>
</dbReference>
<dbReference type="GO" id="GO:0000786">
    <property type="term" value="C:nucleosome"/>
    <property type="evidence" value="ECO:0007669"/>
    <property type="project" value="InterPro"/>
</dbReference>
<sequence length="268" mass="29324">MAPIPKTPRTPVTARTKSLRTPKSTLKTPRSLKAPRTLRTPRRLRAPVGRPSRTPRANAKPLTIGDMVFEAVETLSDRRGVSLHAIKKYLRDAKKVDTEAKAVFIKKYLKVFVEEGKLVQVAGTGANGTFKLPGKKTISEKLFGGSKAVVKVASRPKIGYIAGKTSGKHFPKTQASDMAPISKSKTNEQVQKEQKKRGRPKGSKNKSLAMASKSKNIGEAQKKRGRPKGAKDKTTDTASKIAKPKKIGKTKAVEKRGRPRTKTDRNTP</sequence>
<dbReference type="InterPro" id="IPR005819">
    <property type="entry name" value="H1/H5"/>
</dbReference>
<dbReference type="PANTHER" id="PTHR11467">
    <property type="entry name" value="HISTONE H1"/>
    <property type="match status" value="1"/>
</dbReference>
<evidence type="ECO:0000259" key="9">
    <source>
        <dbReference type="PROSITE" id="PS51504"/>
    </source>
</evidence>
<dbReference type="AlphaFoldDB" id="A0A3R7PST4"/>
<comment type="similarity">
    <text evidence="7">Belongs to the histone H1/H5 family.</text>
</comment>
<name>A0A3R7PST4_PENVA</name>
<feature type="region of interest" description="Disordered" evidence="8">
    <location>
        <begin position="1"/>
        <end position="59"/>
    </location>
</feature>
<evidence type="ECO:0000313" key="11">
    <source>
        <dbReference type="Proteomes" id="UP000283509"/>
    </source>
</evidence>
<dbReference type="GO" id="GO:0006334">
    <property type="term" value="P:nucleosome assembly"/>
    <property type="evidence" value="ECO:0007669"/>
    <property type="project" value="InterPro"/>
</dbReference>
<dbReference type="GO" id="GO:0003690">
    <property type="term" value="F:double-stranded DNA binding"/>
    <property type="evidence" value="ECO:0007669"/>
    <property type="project" value="TreeGrafter"/>
</dbReference>
<dbReference type="STRING" id="6689.A0A3R7PST4"/>
<dbReference type="InterPro" id="IPR036390">
    <property type="entry name" value="WH_DNA-bd_sf"/>
</dbReference>
<evidence type="ECO:0000256" key="4">
    <source>
        <dbReference type="ARBA" id="ARBA00022454"/>
    </source>
</evidence>
<feature type="region of interest" description="Disordered" evidence="8">
    <location>
        <begin position="163"/>
        <end position="268"/>
    </location>
</feature>
<keyword evidence="5 7" id="KW-0238">DNA-binding</keyword>
<proteinExistence type="inferred from homology"/>
<dbReference type="Pfam" id="PF00538">
    <property type="entry name" value="Linker_histone"/>
    <property type="match status" value="1"/>
</dbReference>
<evidence type="ECO:0000256" key="6">
    <source>
        <dbReference type="ARBA" id="ARBA00023242"/>
    </source>
</evidence>
<dbReference type="InterPro" id="IPR036388">
    <property type="entry name" value="WH-like_DNA-bd_sf"/>
</dbReference>
<feature type="compositionally biased region" description="Basic and acidic residues" evidence="8">
    <location>
        <begin position="251"/>
        <end position="268"/>
    </location>
</feature>
<keyword evidence="4 7" id="KW-0158">Chromosome</keyword>
<comment type="function">
    <text evidence="1">Histones H1 are necessary for the condensation of nucleosome chains into higher-order structures.</text>
</comment>
<comment type="caution">
    <text evidence="10">The sequence shown here is derived from an EMBL/GenBank/DDBJ whole genome shotgun (WGS) entry which is preliminary data.</text>
</comment>
<reference evidence="10 11" key="2">
    <citation type="submission" date="2019-01" db="EMBL/GenBank/DDBJ databases">
        <title>The decoding of complex shrimp genome reveals the adaptation for benthos swimmer, frequently molting mechanism and breeding impact on genome.</title>
        <authorList>
            <person name="Sun Y."/>
            <person name="Gao Y."/>
            <person name="Yu Y."/>
        </authorList>
    </citation>
    <scope>NUCLEOTIDE SEQUENCE [LARGE SCALE GENOMIC DNA]</scope>
    <source>
        <tissue evidence="10">Muscle</tissue>
    </source>
</reference>
<accession>A0A3R7PST4</accession>
<dbReference type="GO" id="GO:0005634">
    <property type="term" value="C:nucleus"/>
    <property type="evidence" value="ECO:0007669"/>
    <property type="project" value="UniProtKB-SubCell"/>
</dbReference>
<dbReference type="GO" id="GO:0030527">
    <property type="term" value="F:structural constituent of chromatin"/>
    <property type="evidence" value="ECO:0007669"/>
    <property type="project" value="InterPro"/>
</dbReference>
<keyword evidence="11" id="KW-1185">Reference proteome</keyword>
<evidence type="ECO:0000313" key="10">
    <source>
        <dbReference type="EMBL" id="ROT75965.1"/>
    </source>
</evidence>
<comment type="subcellular location">
    <subcellularLocation>
        <location evidence="3">Chromosome</location>
    </subcellularLocation>
    <subcellularLocation>
        <location evidence="2 7">Nucleus</location>
    </subcellularLocation>
</comment>
<feature type="compositionally biased region" description="Basic residues" evidence="8">
    <location>
        <begin position="194"/>
        <end position="204"/>
    </location>
</feature>
<feature type="domain" description="H15" evidence="9">
    <location>
        <begin position="60"/>
        <end position="134"/>
    </location>
</feature>
<dbReference type="PROSITE" id="PS51504">
    <property type="entry name" value="H15"/>
    <property type="match status" value="1"/>
</dbReference>
<gene>
    <name evidence="10" type="ORF">C7M84_005451</name>
</gene>
<reference evidence="10 11" key="1">
    <citation type="submission" date="2018-04" db="EMBL/GenBank/DDBJ databases">
        <authorList>
            <person name="Zhang X."/>
            <person name="Yuan J."/>
            <person name="Li F."/>
            <person name="Xiang J."/>
        </authorList>
    </citation>
    <scope>NUCLEOTIDE SEQUENCE [LARGE SCALE GENOMIC DNA]</scope>
    <source>
        <tissue evidence="10">Muscle</tissue>
    </source>
</reference>
<dbReference type="Proteomes" id="UP000283509">
    <property type="component" value="Unassembled WGS sequence"/>
</dbReference>
<evidence type="ECO:0000256" key="3">
    <source>
        <dbReference type="ARBA" id="ARBA00004286"/>
    </source>
</evidence>
<dbReference type="InterPro" id="IPR005818">
    <property type="entry name" value="Histone_H1/H5_H15"/>
</dbReference>
<organism evidence="10 11">
    <name type="scientific">Penaeus vannamei</name>
    <name type="common">Whiteleg shrimp</name>
    <name type="synonym">Litopenaeus vannamei</name>
    <dbReference type="NCBI Taxonomy" id="6689"/>
    <lineage>
        <taxon>Eukaryota</taxon>
        <taxon>Metazoa</taxon>
        <taxon>Ecdysozoa</taxon>
        <taxon>Arthropoda</taxon>
        <taxon>Crustacea</taxon>
        <taxon>Multicrustacea</taxon>
        <taxon>Malacostraca</taxon>
        <taxon>Eumalacostraca</taxon>
        <taxon>Eucarida</taxon>
        <taxon>Decapoda</taxon>
        <taxon>Dendrobranchiata</taxon>
        <taxon>Penaeoidea</taxon>
        <taxon>Penaeidae</taxon>
        <taxon>Penaeus</taxon>
    </lineage>
</organism>